<reference evidence="2 3" key="1">
    <citation type="submission" date="2019-02" db="EMBL/GenBank/DDBJ databases">
        <title>Deep-cultivation of Planctomycetes and their phenomic and genomic characterization uncovers novel biology.</title>
        <authorList>
            <person name="Wiegand S."/>
            <person name="Jogler M."/>
            <person name="Boedeker C."/>
            <person name="Pinto D."/>
            <person name="Vollmers J."/>
            <person name="Rivas-Marin E."/>
            <person name="Kohn T."/>
            <person name="Peeters S.H."/>
            <person name="Heuer A."/>
            <person name="Rast P."/>
            <person name="Oberbeckmann S."/>
            <person name="Bunk B."/>
            <person name="Jeske O."/>
            <person name="Meyerdierks A."/>
            <person name="Storesund J.E."/>
            <person name="Kallscheuer N."/>
            <person name="Luecker S."/>
            <person name="Lage O.M."/>
            <person name="Pohl T."/>
            <person name="Merkel B.J."/>
            <person name="Hornburger P."/>
            <person name="Mueller R.-W."/>
            <person name="Bruemmer F."/>
            <person name="Labrenz M."/>
            <person name="Spormann A.M."/>
            <person name="Op Den Camp H."/>
            <person name="Overmann J."/>
            <person name="Amann R."/>
            <person name="Jetten M.S.M."/>
            <person name="Mascher T."/>
            <person name="Medema M.H."/>
            <person name="Devos D.P."/>
            <person name="Kaster A.-K."/>
            <person name="Ovreas L."/>
            <person name="Rohde M."/>
            <person name="Galperin M.Y."/>
            <person name="Jogler C."/>
        </authorList>
    </citation>
    <scope>NUCLEOTIDE SEQUENCE [LARGE SCALE GENOMIC DNA]</scope>
    <source>
        <strain evidence="2 3">Pla144</strain>
    </source>
</reference>
<gene>
    <name evidence="2" type="ORF">Pla144_31310</name>
</gene>
<proteinExistence type="predicted"/>
<evidence type="ECO:0000313" key="2">
    <source>
        <dbReference type="EMBL" id="TWU25917.1"/>
    </source>
</evidence>
<dbReference type="Proteomes" id="UP000318437">
    <property type="component" value="Unassembled WGS sequence"/>
</dbReference>
<evidence type="ECO:0000256" key="1">
    <source>
        <dbReference type="ARBA" id="ARBA00022801"/>
    </source>
</evidence>
<name>A0A5C6CQV1_9BACT</name>
<dbReference type="AlphaFoldDB" id="A0A5C6CQV1"/>
<dbReference type="GO" id="GO:0016787">
    <property type="term" value="F:hydrolase activity"/>
    <property type="evidence" value="ECO:0007669"/>
    <property type="project" value="UniProtKB-KW"/>
</dbReference>
<sequence length="795" mass="89872">MINSKRESVAHSVAFFVACALIHCQTCQAENPPNQISEEYFQAYDKCPFSVLSKDYFARFNRDCGREPSEKEVLVDRDWRILYSNKSNPLTSLMASYLKQFLNERMQLSVSTSEVDGSRMNSEKAIILMESGGGDPEVSESFTITAKSDKIIIAGQDYKGLRDGIVRFASLIGLERAPVFALGEQIFKPRIAIRVSDVPWMGSYRDVIFGGFNAVILTGSIRDDVFEAVSGNIGSLRMLSQSDAIAELKKDQDPAVLSRLKCLAKGARENGLKVYIYLHLKPRIQADDPIFQAHPEIRGALIADGPPYDKYHLCTSHPLVRQYLSESVQSILKEIPYIDGIVIIVGGEEFLHCFMRPYQVPARHETNCQRCDKRGLEAVLSELCDYLGDAARQVSPNAEVLAWPYSAVHYWNGHQDDRAQLKFIEALKPGTALFTDVVKDDYVEKPGGIRKLMWDYSIDEPGPGQRVFTQIEACHSKNRKIYIHSEPELAFEISRLPYIASMDRWAQRGEGIAASHADGVFVWSFFRPDFGTTSREVFQHFWWESSDTAEVVLEKLAVRIAGNEAGRELRKAWKHTSEAVGYSPVIDDYLSGPMYLGPAHPMCADPEAQLPDGFDYGVYKSPVKSGVFESDVKGQELFLKYFRQMEQALVKAVDAIDRAENLVPEERQLNFEAEAMSVRWFYHAARTAANFHESCILRDKILHHISSNLEPNDQIQQDYKKWRGILIDEKQNAVEALPLMKKDMRLDFYYGHNGVGKAPHKHGTDMIKMKIELIDDEITGYLPDIAKKLNLSISG</sequence>
<dbReference type="SUPFAM" id="SSF55545">
    <property type="entry name" value="beta-N-acetylhexosaminidase-like domain"/>
    <property type="match status" value="1"/>
</dbReference>
<organism evidence="2 3">
    <name type="scientific">Bythopirellula polymerisocia</name>
    <dbReference type="NCBI Taxonomy" id="2528003"/>
    <lineage>
        <taxon>Bacteria</taxon>
        <taxon>Pseudomonadati</taxon>
        <taxon>Planctomycetota</taxon>
        <taxon>Planctomycetia</taxon>
        <taxon>Pirellulales</taxon>
        <taxon>Lacipirellulaceae</taxon>
        <taxon>Bythopirellula</taxon>
    </lineage>
</organism>
<dbReference type="InterPro" id="IPR029018">
    <property type="entry name" value="Hex-like_dom2"/>
</dbReference>
<evidence type="ECO:0000313" key="3">
    <source>
        <dbReference type="Proteomes" id="UP000318437"/>
    </source>
</evidence>
<dbReference type="PROSITE" id="PS51257">
    <property type="entry name" value="PROKAR_LIPOPROTEIN"/>
    <property type="match status" value="1"/>
</dbReference>
<dbReference type="OrthoDB" id="9787225at2"/>
<accession>A0A5C6CQV1</accession>
<dbReference type="Gene3D" id="3.30.379.10">
    <property type="entry name" value="Chitobiase/beta-hexosaminidase domain 2-like"/>
    <property type="match status" value="1"/>
</dbReference>
<dbReference type="RefSeq" id="WP_146451477.1">
    <property type="nucleotide sequence ID" value="NZ_SJPS01000004.1"/>
</dbReference>
<evidence type="ECO:0008006" key="4">
    <source>
        <dbReference type="Google" id="ProtNLM"/>
    </source>
</evidence>
<dbReference type="GO" id="GO:0005975">
    <property type="term" value="P:carbohydrate metabolic process"/>
    <property type="evidence" value="ECO:0007669"/>
    <property type="project" value="UniProtKB-ARBA"/>
</dbReference>
<keyword evidence="1" id="KW-0378">Hydrolase</keyword>
<protein>
    <recommendedName>
        <fullName evidence="4">Beta-hexosaminidase bacterial type N-terminal domain-containing protein</fullName>
    </recommendedName>
</protein>
<comment type="caution">
    <text evidence="2">The sequence shown here is derived from an EMBL/GenBank/DDBJ whole genome shotgun (WGS) entry which is preliminary data.</text>
</comment>
<dbReference type="EMBL" id="SJPS01000004">
    <property type="protein sequence ID" value="TWU25917.1"/>
    <property type="molecule type" value="Genomic_DNA"/>
</dbReference>
<keyword evidence="3" id="KW-1185">Reference proteome</keyword>